<dbReference type="GO" id="GO:0005737">
    <property type="term" value="C:cytoplasm"/>
    <property type="evidence" value="ECO:0007669"/>
    <property type="project" value="TreeGrafter"/>
</dbReference>
<feature type="region of interest" description="Disordered" evidence="6">
    <location>
        <begin position="376"/>
        <end position="400"/>
    </location>
</feature>
<dbReference type="Pfam" id="PF00069">
    <property type="entry name" value="Pkinase"/>
    <property type="match status" value="1"/>
</dbReference>
<keyword evidence="2" id="KW-0547">Nucleotide-binding</keyword>
<dbReference type="OrthoDB" id="5337378at2759"/>
<reference evidence="9" key="1">
    <citation type="journal article" date="2016" name="Proc. Natl. Acad. Sci. U.S.A.">
        <title>Comparative genomics of biotechnologically important yeasts.</title>
        <authorList>
            <person name="Riley R."/>
            <person name="Haridas S."/>
            <person name="Wolfe K.H."/>
            <person name="Lopes M.R."/>
            <person name="Hittinger C.T."/>
            <person name="Goeker M."/>
            <person name="Salamov A.A."/>
            <person name="Wisecaver J.H."/>
            <person name="Long T.M."/>
            <person name="Calvey C.H."/>
            <person name="Aerts A.L."/>
            <person name="Barry K.W."/>
            <person name="Choi C."/>
            <person name="Clum A."/>
            <person name="Coughlan A.Y."/>
            <person name="Deshpande S."/>
            <person name="Douglass A.P."/>
            <person name="Hanson S.J."/>
            <person name="Klenk H.-P."/>
            <person name="LaButti K.M."/>
            <person name="Lapidus A."/>
            <person name="Lindquist E.A."/>
            <person name="Lipzen A.M."/>
            <person name="Meier-Kolthoff J.P."/>
            <person name="Ohm R.A."/>
            <person name="Otillar R.P."/>
            <person name="Pangilinan J.L."/>
            <person name="Peng Y."/>
            <person name="Rokas A."/>
            <person name="Rosa C.A."/>
            <person name="Scheuner C."/>
            <person name="Sibirny A.A."/>
            <person name="Slot J.C."/>
            <person name="Stielow J.B."/>
            <person name="Sun H."/>
            <person name="Kurtzman C.P."/>
            <person name="Blackwell M."/>
            <person name="Grigoriev I.V."/>
            <person name="Jeffries T.W."/>
        </authorList>
    </citation>
    <scope>NUCLEOTIDE SEQUENCE [LARGE SCALE GENOMIC DNA]</scope>
    <source>
        <strain evidence="9">NRRL Y-1626</strain>
    </source>
</reference>
<evidence type="ECO:0000313" key="9">
    <source>
        <dbReference type="Proteomes" id="UP000092321"/>
    </source>
</evidence>
<dbReference type="SUPFAM" id="SSF56112">
    <property type="entry name" value="Protein kinase-like (PK-like)"/>
    <property type="match status" value="1"/>
</dbReference>
<keyword evidence="4" id="KW-0067">ATP-binding</keyword>
<dbReference type="GO" id="GO:0004713">
    <property type="term" value="F:protein tyrosine kinase activity"/>
    <property type="evidence" value="ECO:0007669"/>
    <property type="project" value="TreeGrafter"/>
</dbReference>
<gene>
    <name evidence="8" type="ORF">HANVADRAFT_51167</name>
</gene>
<dbReference type="GO" id="GO:0005524">
    <property type="term" value="F:ATP binding"/>
    <property type="evidence" value="ECO:0007669"/>
    <property type="project" value="UniProtKB-KW"/>
</dbReference>
<feature type="compositionally biased region" description="Polar residues" evidence="6">
    <location>
        <begin position="257"/>
        <end position="266"/>
    </location>
</feature>
<keyword evidence="1" id="KW-0808">Transferase</keyword>
<dbReference type="PANTHER" id="PTHR11042">
    <property type="entry name" value="EUKARYOTIC TRANSLATION INITIATION FACTOR 2-ALPHA KINASE EIF2-ALPHA KINASE -RELATED"/>
    <property type="match status" value="1"/>
</dbReference>
<comment type="similarity">
    <text evidence="5">Belongs to the protein kinase superfamily. Ser/Thr protein kinase family. GCN2 subfamily.</text>
</comment>
<dbReference type="SMART" id="SM00220">
    <property type="entry name" value="S_TKc"/>
    <property type="match status" value="1"/>
</dbReference>
<feature type="compositionally biased region" description="Low complexity" evidence="6">
    <location>
        <begin position="441"/>
        <end position="457"/>
    </location>
</feature>
<evidence type="ECO:0000259" key="7">
    <source>
        <dbReference type="PROSITE" id="PS50011"/>
    </source>
</evidence>
<feature type="domain" description="Protein kinase" evidence="7">
    <location>
        <begin position="725"/>
        <end position="1113"/>
    </location>
</feature>
<dbReference type="EMBL" id="LXPE01000002">
    <property type="protein sequence ID" value="OBA28699.1"/>
    <property type="molecule type" value="Genomic_DNA"/>
</dbReference>
<dbReference type="PROSITE" id="PS00108">
    <property type="entry name" value="PROTEIN_KINASE_ST"/>
    <property type="match status" value="1"/>
</dbReference>
<comment type="caution">
    <text evidence="8">The sequence shown here is derived from an EMBL/GenBank/DDBJ whole genome shotgun (WGS) entry which is preliminary data.</text>
</comment>
<organism evidence="8 9">
    <name type="scientific">Hanseniaspora valbyensis NRRL Y-1626</name>
    <dbReference type="NCBI Taxonomy" id="766949"/>
    <lineage>
        <taxon>Eukaryota</taxon>
        <taxon>Fungi</taxon>
        <taxon>Dikarya</taxon>
        <taxon>Ascomycota</taxon>
        <taxon>Saccharomycotina</taxon>
        <taxon>Saccharomycetes</taxon>
        <taxon>Saccharomycodales</taxon>
        <taxon>Saccharomycodaceae</taxon>
        <taxon>Hanseniaspora</taxon>
    </lineage>
</organism>
<feature type="region of interest" description="Disordered" evidence="6">
    <location>
        <begin position="257"/>
        <end position="279"/>
    </location>
</feature>
<evidence type="ECO:0000256" key="6">
    <source>
        <dbReference type="SAM" id="MobiDB-lite"/>
    </source>
</evidence>
<dbReference type="InterPro" id="IPR011009">
    <property type="entry name" value="Kinase-like_dom_sf"/>
</dbReference>
<dbReference type="PANTHER" id="PTHR11042:SF196">
    <property type="entry name" value="MITOSIS INHIBITOR PROTEIN KINASE SWE1"/>
    <property type="match status" value="1"/>
</dbReference>
<dbReference type="GO" id="GO:0005634">
    <property type="term" value="C:nucleus"/>
    <property type="evidence" value="ECO:0007669"/>
    <property type="project" value="TreeGrafter"/>
</dbReference>
<feature type="region of interest" description="Disordered" evidence="6">
    <location>
        <begin position="19"/>
        <end position="44"/>
    </location>
</feature>
<evidence type="ECO:0000256" key="5">
    <source>
        <dbReference type="ARBA" id="ARBA00037982"/>
    </source>
</evidence>
<dbReference type="InterPro" id="IPR050339">
    <property type="entry name" value="CC_SR_Kinase"/>
</dbReference>
<proteinExistence type="inferred from homology"/>
<evidence type="ECO:0000256" key="3">
    <source>
        <dbReference type="ARBA" id="ARBA00022777"/>
    </source>
</evidence>
<dbReference type="GO" id="GO:0110031">
    <property type="term" value="P:negative regulation of G2/MI transition of meiotic cell cycle"/>
    <property type="evidence" value="ECO:0007669"/>
    <property type="project" value="TreeGrafter"/>
</dbReference>
<protein>
    <submittedName>
        <fullName evidence="8">Kinase-like protein</fullName>
    </submittedName>
</protein>
<keyword evidence="9" id="KW-1185">Reference proteome</keyword>
<evidence type="ECO:0000313" key="8">
    <source>
        <dbReference type="EMBL" id="OBA28699.1"/>
    </source>
</evidence>
<evidence type="ECO:0000256" key="2">
    <source>
        <dbReference type="ARBA" id="ARBA00022741"/>
    </source>
</evidence>
<name>A0A1B7TIY7_9ASCO</name>
<dbReference type="Proteomes" id="UP000092321">
    <property type="component" value="Unassembled WGS sequence"/>
</dbReference>
<accession>A0A1B7TIY7</accession>
<feature type="region of interest" description="Disordered" evidence="6">
    <location>
        <begin position="441"/>
        <end position="475"/>
    </location>
</feature>
<dbReference type="Gene3D" id="1.10.510.10">
    <property type="entry name" value="Transferase(Phosphotransferase) domain 1"/>
    <property type="match status" value="1"/>
</dbReference>
<dbReference type="InterPro" id="IPR008271">
    <property type="entry name" value="Ser/Thr_kinase_AS"/>
</dbReference>
<evidence type="ECO:0000256" key="1">
    <source>
        <dbReference type="ARBA" id="ARBA00022679"/>
    </source>
</evidence>
<evidence type="ECO:0000256" key="4">
    <source>
        <dbReference type="ARBA" id="ARBA00022840"/>
    </source>
</evidence>
<dbReference type="InterPro" id="IPR000719">
    <property type="entry name" value="Prot_kinase_dom"/>
</dbReference>
<sequence>MSSNSNNLSFTPFNTTPGTNKLIFENNSSNANDEENNTINDNSLNFGSRTPFQVIPIEFDSLKKYNFNDSSKSSTIFNSGGDSSSYSMLNSASINITSSKLKMPQVERRAKRHFHESFMDSFDNSMINDYSGNRQANQSTLKQPIPTSMLLNKVGKQKSGLTRSAGHLNLSLNNKLYNSKNDEDLPIISANDIDNKHKTINDKIAEWSPFPNIDQITNQKDISLENNRSLQNIAESNISEENSVKNDNQLNFEKNDNQNYAESNDSTEQKEKNQLNLNLNMNPKEITESLYSSNTLDSANTEQTVFSICKNNRIFLNNKSGVSPLPTASSLWPSSTDSNGTFKPWNTNTTSPMVETFTDIYNKVSSNQDSFIGIKHRKTSTSDSEKQGSSNPSFIDSKPDQTIFGSNKLVSKISLDPFNGNAKTTSGSYLNNSNLQETSYTDSLISDSSSNSRTRPTAVPDTPIKKPPNNHLNSNFLNNRVTVFEEEDENMDKYEEPYEDNLEIYNNENSLKLSFQHSENKNVDIYKRSPTNMNNVNRSMRANTAIQRNKKALHKPNNSVTTITTINSNLSIGGSVDTQNSINRKSVIIGSDLNGSLQRLTDDLYGNDDIMDIENSLERATPTKKSEKLILIDKAKATFKNQYSTPQKTGKLNNINNNSNGKKTSLLNSNLKNVQTSLQEPISLEYRSATPTTAFISPDSKHATSILVKNSEDDMHYAYLITKFSKVEEVTNAGSFAKVFKVTKNLSNSKSLEKKGLTADIFAVKCMSTHNNKGTYLNVLNEIHTLQTISKYRVAYKNKLHDQKRNHKKKIMDETPVRYDSYATKNEAEDDDEEIEEEERDDSFHGIVDESVYIFDFITSWKHNDGYYIISDYYENGTLNDFIQKQIVNKEFKFDDFRIWKIIVEVCHGLNFIHKHCKIVHLDLKPSNIFVTFEGSLKIGDFGLSTRLPLKGKHFENEGDREYIAPEIIQESIYDFRADIFSLGLMIVELACNVVLPDNGQVWQRLRSGNISDIGRISSTEINKLLNDTSEPKINNTFENSRLTPLSSASNFIGVSKLNEIERNTGKSIPAWVPKFLIDGISLEKTVRWMLDPYYKKRPTAKEILLTEECEYVGMSKKSGAIIFEGDFGPKLDRF</sequence>
<dbReference type="AlphaFoldDB" id="A0A1B7TIY7"/>
<keyword evidence="3 8" id="KW-0418">Kinase</keyword>
<dbReference type="PROSITE" id="PS50011">
    <property type="entry name" value="PROTEIN_KINASE_DOM"/>
    <property type="match status" value="1"/>
</dbReference>